<dbReference type="InterPro" id="IPR001303">
    <property type="entry name" value="Aldolase_II/adducin_N"/>
</dbReference>
<sequence>MPVRKVQTKASHPRLLVRADRRKTSGMNPIERDTRIALAACYRLIARYGMTDLIFNHITARIPDTEDLLINPFGLLYEEITASSLVRIDIEGNVLDAGDTDYGINRAGYVIHSAVHSARPDVQAVIHTHTRAGVAVSCMPQGLMPISQTALRFLGRTGYHDFEGPAIDEGERVRLIAALGANDALILRNHGLLTVGRSIPEAFLLMQRLETACQIQVAALAGGAPVMPSAESQQRTAQLFAPKTGSAEVSTDGGREWPALLRQLDRADPRYRD</sequence>
<comment type="similarity">
    <text evidence="1">Belongs to the aldolase class II family.</text>
</comment>
<reference evidence="6" key="2">
    <citation type="submission" date="2016-12" db="EMBL/GenBank/DDBJ databases">
        <title>Whole genome sequencing of Sphingomonas sp. ABOJV.</title>
        <authorList>
            <person name="Conlan S."/>
            <person name="Thomas P.J."/>
            <person name="Mullikin J."/>
            <person name="Palmore T.N."/>
            <person name="Frank K.M."/>
            <person name="Segre J.A."/>
        </authorList>
    </citation>
    <scope>NUCLEOTIDE SEQUENCE [LARGE SCALE GENOMIC DNA]</scope>
    <source>
        <strain evidence="6">ABOJV</strain>
    </source>
</reference>
<accession>A0A1L6J534</accession>
<evidence type="ECO:0000256" key="1">
    <source>
        <dbReference type="ARBA" id="ARBA00037961"/>
    </source>
</evidence>
<dbReference type="GO" id="GO:0005856">
    <property type="term" value="C:cytoskeleton"/>
    <property type="evidence" value="ECO:0007669"/>
    <property type="project" value="TreeGrafter"/>
</dbReference>
<feature type="region of interest" description="Disordered" evidence="2">
    <location>
        <begin position="239"/>
        <end position="258"/>
    </location>
</feature>
<evidence type="ECO:0000313" key="6">
    <source>
        <dbReference type="Proteomes" id="UP000185161"/>
    </source>
</evidence>
<dbReference type="GO" id="GO:0051015">
    <property type="term" value="F:actin filament binding"/>
    <property type="evidence" value="ECO:0007669"/>
    <property type="project" value="TreeGrafter"/>
</dbReference>
<evidence type="ECO:0000259" key="3">
    <source>
        <dbReference type="SMART" id="SM01007"/>
    </source>
</evidence>
<evidence type="ECO:0000313" key="7">
    <source>
        <dbReference type="Proteomes" id="UP000286681"/>
    </source>
</evidence>
<organism evidence="4 6">
    <name type="scientific">Sphingomonas koreensis</name>
    <dbReference type="NCBI Taxonomy" id="93064"/>
    <lineage>
        <taxon>Bacteria</taxon>
        <taxon>Pseudomonadati</taxon>
        <taxon>Pseudomonadota</taxon>
        <taxon>Alphaproteobacteria</taxon>
        <taxon>Sphingomonadales</taxon>
        <taxon>Sphingomonadaceae</taxon>
        <taxon>Sphingomonas</taxon>
    </lineage>
</organism>
<gene>
    <name evidence="4" type="ORF">BRX40_00205</name>
    <name evidence="5" type="ORF">CA257_21915</name>
</gene>
<dbReference type="PANTHER" id="PTHR10672">
    <property type="entry name" value="ADDUCIN"/>
    <property type="match status" value="1"/>
</dbReference>
<protein>
    <submittedName>
        <fullName evidence="4 5">Class II aldolase</fullName>
    </submittedName>
</protein>
<evidence type="ECO:0000313" key="4">
    <source>
        <dbReference type="EMBL" id="APR51061.1"/>
    </source>
</evidence>
<dbReference type="EMBL" id="QQWO01000029">
    <property type="protein sequence ID" value="RSU98285.1"/>
    <property type="molecule type" value="Genomic_DNA"/>
</dbReference>
<dbReference type="SUPFAM" id="SSF53639">
    <property type="entry name" value="AraD/HMP-PK domain-like"/>
    <property type="match status" value="1"/>
</dbReference>
<feature type="domain" description="Class II aldolase/adducin N-terminal" evidence="3">
    <location>
        <begin position="36"/>
        <end position="217"/>
    </location>
</feature>
<keyword evidence="6" id="KW-1185">Reference proteome</keyword>
<dbReference type="PANTHER" id="PTHR10672:SF3">
    <property type="entry name" value="PROTEIN HU-LI TAI SHAO"/>
    <property type="match status" value="1"/>
</dbReference>
<evidence type="ECO:0000256" key="2">
    <source>
        <dbReference type="SAM" id="MobiDB-lite"/>
    </source>
</evidence>
<dbReference type="AlphaFoldDB" id="A0A1L6J534"/>
<dbReference type="InterPro" id="IPR051017">
    <property type="entry name" value="Aldolase-II_Adducin_sf"/>
</dbReference>
<dbReference type="STRING" id="93064.BRX40_00205"/>
<reference evidence="4" key="1">
    <citation type="submission" date="2016-12" db="EMBL/GenBank/DDBJ databases">
        <title>Whole genome sequencing of Sphingomonas koreensis.</title>
        <authorList>
            <person name="Conlan S."/>
            <person name="Thomas P.J."/>
            <person name="Mullikin J."/>
            <person name="Palmore T.N."/>
            <person name="Frank K.M."/>
            <person name="Segre J.A."/>
        </authorList>
    </citation>
    <scope>NUCLEOTIDE SEQUENCE</scope>
    <source>
        <strain evidence="4">ABOJV</strain>
    </source>
</reference>
<name>A0A1L6J534_9SPHN</name>
<dbReference type="Proteomes" id="UP000185161">
    <property type="component" value="Chromosome"/>
</dbReference>
<dbReference type="RefSeq" id="WP_075150259.1">
    <property type="nucleotide sequence ID" value="NZ_PGEN01000001.1"/>
</dbReference>
<evidence type="ECO:0000313" key="5">
    <source>
        <dbReference type="EMBL" id="RSU98285.1"/>
    </source>
</evidence>
<reference evidence="5 7" key="3">
    <citation type="submission" date="2018-07" db="EMBL/GenBank/DDBJ databases">
        <title>Genomic and Epidemiologic Investigation of an Indolent Hospital Outbreak.</title>
        <authorList>
            <person name="Johnson R.C."/>
            <person name="Deming C."/>
            <person name="Conlan S."/>
            <person name="Zellmer C.J."/>
            <person name="Michelin A.V."/>
            <person name="Lee-Lin S."/>
            <person name="Thomas P.J."/>
            <person name="Park M."/>
            <person name="Weingarten R.A."/>
            <person name="Less J."/>
            <person name="Dekker J.P."/>
            <person name="Frank K.M."/>
            <person name="Musser K.A."/>
            <person name="Mcquiston J.R."/>
            <person name="Henderson D.K."/>
            <person name="Lau A.F."/>
            <person name="Palmore T.N."/>
            <person name="Segre J.A."/>
        </authorList>
    </citation>
    <scope>NUCLEOTIDE SEQUENCE [LARGE SCALE GENOMIC DNA]</scope>
    <source>
        <strain evidence="5 7">SK-NIH.Env10_0317</strain>
    </source>
</reference>
<dbReference type="Gene3D" id="3.40.225.10">
    <property type="entry name" value="Class II aldolase/adducin N-terminal domain"/>
    <property type="match status" value="1"/>
</dbReference>
<dbReference type="EMBL" id="CP018820">
    <property type="protein sequence ID" value="APR51061.1"/>
    <property type="molecule type" value="Genomic_DNA"/>
</dbReference>
<dbReference type="Proteomes" id="UP000286681">
    <property type="component" value="Unassembled WGS sequence"/>
</dbReference>
<proteinExistence type="inferred from homology"/>
<dbReference type="InterPro" id="IPR036409">
    <property type="entry name" value="Aldolase_II/adducin_N_sf"/>
</dbReference>
<dbReference type="KEGG" id="skr:BRX40_00205"/>
<dbReference type="SMART" id="SM01007">
    <property type="entry name" value="Aldolase_II"/>
    <property type="match status" value="1"/>
</dbReference>
<dbReference type="Pfam" id="PF00596">
    <property type="entry name" value="Aldolase_II"/>
    <property type="match status" value="1"/>
</dbReference>
<dbReference type="NCBIfam" id="NF005451">
    <property type="entry name" value="PRK07044.1"/>
    <property type="match status" value="1"/>
</dbReference>
<dbReference type="OrthoDB" id="5291399at2"/>